<keyword evidence="4" id="KW-1185">Reference proteome</keyword>
<dbReference type="GO" id="GO:0035556">
    <property type="term" value="P:intracellular signal transduction"/>
    <property type="evidence" value="ECO:0007669"/>
    <property type="project" value="InterPro"/>
</dbReference>
<dbReference type="GO" id="GO:0009190">
    <property type="term" value="P:cyclic nucleotide biosynthetic process"/>
    <property type="evidence" value="ECO:0007669"/>
    <property type="project" value="InterPro"/>
</dbReference>
<accession>A0A0G4EXG0</accession>
<feature type="region of interest" description="Disordered" evidence="1">
    <location>
        <begin position="323"/>
        <end position="387"/>
    </location>
</feature>
<sequence>MAEPPNNTSSQSCRKTILGSSARKRRSSGRVSHLNVPQLLSVDPTPESSASVPASYCSEAGEALLEDIIEHEQEHEHDQHHDEGNGHEDKMALDWRWLVQCSERRIADAKRLLTDNERSLFKNGKKLGQFMSYVPRTIQEAIADNEIPISDRSGIVIDRFPAAVAFVDASGFTTLTDELSRFPNGAELLGEVLNGFFTFLIERVCDYGGDIFKFSGDAVTILWPADDTDNEGGTSDPQSPPQVNAYLPPRPRSEFFTPTSARGSEPSISGGVSRPSASTIGGQSICSLPKTTSLSSVSSASGGLTGGTRGKRRTLAYYGFRFSQDEDEGDDGADPLRPRVSDSSFGEDTDNVGNSSPDSAPLFPPSPPPGVLSPPTGMSVQSSAMKKDACKRVPSSTVIFKIPEHQQDDRQFSKYRQVPADFVVDVRQALRYALQCCQELQKRLHRYQTKYSGLTLSLHIGVGVGEIGDTVLSPQVTNILGDELISTPVPDSRFRTKCGIEVSQKGFAFFNGLKGPSVSPPPKLLPLDLTKADARLLSRYIPQAVYRRLLSGHDASIEEMRMLTVVFVCIHDLDVSTHEGSEVAQALMATVQKSVYTQEGSVNKFLQDDKGVLLLILFGLPPLHHSDDAIRGLLASLRILDSLKDLGLEGSLGLATGRVWCGTVGCHLRKEYTALGDTVNIAARLMCHAPAGAIYCDRATHDRCENYMEFESLEAIQVKGRRGIIEVFRPTGSLKLRALRQAQQNQPKGNLELWEEWRERKRLFRVMAGCSSDITMEGKDETNQELFDAIKTPKVSKRAISVSFKDDGHANSTSNTTTNLAPCSEGLHGDDIFADASVATSMHRRMSRRKSKSVSDHHHHHSRIEEGLLSVGGVIAVTGKEGFGKTELSLFARKVAEENGFSVFSGCNQAYAECFDSEITQMSFGIVPLLAWRQIISQIVQELRHLSPTDGGGRMMSRYEAIRSVLPETLHPEIPYLDPFVTELHIPDDAQSPTLMGATRRESSPTVSPTMPLRKRGEWPSLSGEAGGADAGGAHQFNECVPIANSFLEAFARDRQVFISLHVRQGTSVFGQMDRESWRVAKALADLALTKRRQIIEAHQRGRGGLQAADTDAATEDDTPKPLVFLLISRDASSIAYPENHDVVAAAESCSALFQSGPLSQDDCAEWFAFTLGCDPQSVPDDVKSYLFLLTGGVPKFVEKTVEMLLKEGALEVRQDPSKPSAPGQLVILKTIDSVPIAPELMGKAMSQLESLEPDAIMAVKVASALPSCFTVGDLYHTFPSDIRWRRLVDLCKMLVDENIFSVVPGDDDSDADSNDEETDRFPLSRRYSDEISAISLQSSRSSALSYHRTSREIRKLGRSRHTKPAHALPVMPKSSSRQFTSMLSTPSVFGGSPDRQQKKSGGKSLGSVHASIPEENEDDEGGDNETSVPPGDDEQRAVGHFHRSDSLPQSCAVARAHLEFHNHLIQKVASSLMLNQERRRIERTKTIMGGRPST</sequence>
<evidence type="ECO:0000313" key="3">
    <source>
        <dbReference type="EMBL" id="CEM03488.1"/>
    </source>
</evidence>
<dbReference type="OrthoDB" id="194468at2759"/>
<dbReference type="OMA" id="THDRCEN"/>
<evidence type="ECO:0000259" key="2">
    <source>
        <dbReference type="PROSITE" id="PS50125"/>
    </source>
</evidence>
<feature type="compositionally biased region" description="Low complexity" evidence="1">
    <location>
        <begin position="291"/>
        <end position="302"/>
    </location>
</feature>
<feature type="domain" description="Guanylate cyclase" evidence="2">
    <location>
        <begin position="611"/>
        <end position="686"/>
    </location>
</feature>
<dbReference type="PANTHER" id="PTHR47455">
    <property type="entry name" value="ADENYLYL CYCLASE BETA"/>
    <property type="match status" value="1"/>
</dbReference>
<dbReference type="Proteomes" id="UP000041254">
    <property type="component" value="Unassembled WGS sequence"/>
</dbReference>
<dbReference type="SUPFAM" id="SSF55073">
    <property type="entry name" value="Nucleotide cyclase"/>
    <property type="match status" value="2"/>
</dbReference>
<organism evidence="3 4">
    <name type="scientific">Vitrella brassicaformis (strain CCMP3155)</name>
    <dbReference type="NCBI Taxonomy" id="1169540"/>
    <lineage>
        <taxon>Eukaryota</taxon>
        <taxon>Sar</taxon>
        <taxon>Alveolata</taxon>
        <taxon>Colpodellida</taxon>
        <taxon>Vitrellaceae</taxon>
        <taxon>Vitrella</taxon>
    </lineage>
</organism>
<evidence type="ECO:0000313" key="4">
    <source>
        <dbReference type="Proteomes" id="UP000041254"/>
    </source>
</evidence>
<feature type="region of interest" description="Disordered" evidence="1">
    <location>
        <begin position="225"/>
        <end position="284"/>
    </location>
</feature>
<feature type="compositionally biased region" description="Polar residues" evidence="1">
    <location>
        <begin position="1"/>
        <end position="14"/>
    </location>
</feature>
<protein>
    <recommendedName>
        <fullName evidence="2">Guanylate cyclase domain-containing protein</fullName>
    </recommendedName>
</protein>
<dbReference type="PhylomeDB" id="A0A0G4EXG0"/>
<dbReference type="CDD" id="cd07302">
    <property type="entry name" value="CHD"/>
    <property type="match status" value="1"/>
</dbReference>
<feature type="region of interest" description="Disordered" evidence="1">
    <location>
        <begin position="1346"/>
        <end position="1439"/>
    </location>
</feature>
<dbReference type="InParanoid" id="A0A0G4EXG0"/>
<feature type="compositionally biased region" description="Acidic residues" evidence="1">
    <location>
        <begin position="1415"/>
        <end position="1424"/>
    </location>
</feature>
<feature type="region of interest" description="Disordered" evidence="1">
    <location>
        <begin position="1"/>
        <end position="53"/>
    </location>
</feature>
<dbReference type="VEuPathDB" id="CryptoDB:Vbra_1561"/>
<feature type="compositionally biased region" description="Polar residues" evidence="1">
    <location>
        <begin position="275"/>
        <end position="284"/>
    </location>
</feature>
<feature type="region of interest" description="Disordered" evidence="1">
    <location>
        <begin position="291"/>
        <end position="310"/>
    </location>
</feature>
<dbReference type="InterPro" id="IPR001054">
    <property type="entry name" value="A/G_cyclase"/>
</dbReference>
<evidence type="ECO:0000256" key="1">
    <source>
        <dbReference type="SAM" id="MobiDB-lite"/>
    </source>
</evidence>
<proteinExistence type="predicted"/>
<feature type="region of interest" description="Disordered" evidence="1">
    <location>
        <begin position="992"/>
        <end position="1015"/>
    </location>
</feature>
<feature type="domain" description="Guanylate cyclase" evidence="2">
    <location>
        <begin position="163"/>
        <end position="222"/>
    </location>
</feature>
<feature type="region of interest" description="Disordered" evidence="1">
    <location>
        <begin position="1305"/>
        <end position="1325"/>
    </location>
</feature>
<dbReference type="PANTHER" id="PTHR47455:SF1">
    <property type="entry name" value="GUANYLATE CYCLASE DOMAIN-CONTAINING PROTEIN"/>
    <property type="match status" value="1"/>
</dbReference>
<dbReference type="Gene3D" id="3.30.70.1230">
    <property type="entry name" value="Nucleotide cyclase"/>
    <property type="match status" value="2"/>
</dbReference>
<dbReference type="SMART" id="SM00044">
    <property type="entry name" value="CYCc"/>
    <property type="match status" value="1"/>
</dbReference>
<dbReference type="STRING" id="1169540.A0A0G4EXG0"/>
<feature type="compositionally biased region" description="Polar residues" evidence="1">
    <location>
        <begin position="1374"/>
        <end position="1388"/>
    </location>
</feature>
<dbReference type="PROSITE" id="PS50125">
    <property type="entry name" value="GUANYLATE_CYCLASE_2"/>
    <property type="match status" value="2"/>
</dbReference>
<dbReference type="Pfam" id="PF00211">
    <property type="entry name" value="Guanylate_cyc"/>
    <property type="match status" value="1"/>
</dbReference>
<dbReference type="EMBL" id="CDMY01000342">
    <property type="protein sequence ID" value="CEM03488.1"/>
    <property type="molecule type" value="Genomic_DNA"/>
</dbReference>
<reference evidence="3 4" key="1">
    <citation type="submission" date="2014-11" db="EMBL/GenBank/DDBJ databases">
        <authorList>
            <person name="Zhu J."/>
            <person name="Qi W."/>
            <person name="Song R."/>
        </authorList>
    </citation>
    <scope>NUCLEOTIDE SEQUENCE [LARGE SCALE GENOMIC DNA]</scope>
</reference>
<dbReference type="InterPro" id="IPR029787">
    <property type="entry name" value="Nucleotide_cyclase"/>
</dbReference>
<feature type="compositionally biased region" description="Acidic residues" evidence="1">
    <location>
        <begin position="1306"/>
        <end position="1319"/>
    </location>
</feature>
<feature type="compositionally biased region" description="Pro residues" evidence="1">
    <location>
        <begin position="362"/>
        <end position="372"/>
    </location>
</feature>
<name>A0A0G4EXG0_VITBC</name>
<gene>
    <name evidence="3" type="ORF">Vbra_1561</name>
</gene>